<dbReference type="EMBL" id="VHHP01000004">
    <property type="protein sequence ID" value="TPR53853.1"/>
    <property type="molecule type" value="Genomic_DNA"/>
</dbReference>
<keyword evidence="1" id="KW-0472">Membrane</keyword>
<dbReference type="NCBIfam" id="NF045955">
    <property type="entry name" value="MHO_4530_fam"/>
    <property type="match status" value="1"/>
</dbReference>
<reference evidence="2" key="1">
    <citation type="submission" date="2019-06" db="EMBL/GenBank/DDBJ databases">
        <title>Mycoplasma neophronis type strain whole genome sequence.</title>
        <authorList>
            <person name="Spergser J."/>
        </authorList>
    </citation>
    <scope>NUCLEOTIDE SEQUENCE [LARGE SCALE GENOMIC DNA]</scope>
    <source>
        <strain evidence="2">DSM 24097</strain>
    </source>
</reference>
<evidence type="ECO:0008006" key="4">
    <source>
        <dbReference type="Google" id="ProtNLM"/>
    </source>
</evidence>
<proteinExistence type="predicted"/>
<dbReference type="Proteomes" id="UP000316851">
    <property type="component" value="Unassembled WGS sequence"/>
</dbReference>
<protein>
    <recommendedName>
        <fullName evidence="4">EAL domain-containing protein</fullName>
    </recommendedName>
</protein>
<name>A0ABY2Z4Y2_9BACT</name>
<keyword evidence="3" id="KW-1185">Reference proteome</keyword>
<evidence type="ECO:0000313" key="3">
    <source>
        <dbReference type="Proteomes" id="UP000316851"/>
    </source>
</evidence>
<gene>
    <name evidence="2" type="ORF">FJR74_01660</name>
</gene>
<feature type="transmembrane region" description="Helical" evidence="1">
    <location>
        <begin position="20"/>
        <end position="43"/>
    </location>
</feature>
<keyword evidence="1" id="KW-1133">Transmembrane helix</keyword>
<keyword evidence="1" id="KW-0812">Transmembrane</keyword>
<evidence type="ECO:0000313" key="2">
    <source>
        <dbReference type="EMBL" id="TPR53853.1"/>
    </source>
</evidence>
<comment type="caution">
    <text evidence="2">The sequence shown here is derived from an EMBL/GenBank/DDBJ whole genome shotgun (WGS) entry which is preliminary data.</text>
</comment>
<organism evidence="2 3">
    <name type="scientific">Metamycoplasma neophronis</name>
    <dbReference type="NCBI Taxonomy" id="872983"/>
    <lineage>
        <taxon>Bacteria</taxon>
        <taxon>Bacillati</taxon>
        <taxon>Mycoplasmatota</taxon>
        <taxon>Mycoplasmoidales</taxon>
        <taxon>Metamycoplasmataceae</taxon>
        <taxon>Metamycoplasma</taxon>
    </lineage>
</organism>
<sequence length="530" mass="62258">MNNINLATVAPATTNKSAHAIIFIWIILVILLIGLLTFLAFWVTTKKIKKVRNSTGYFVFLIDTNKARVKIANDDPNINIEPWFYKKSNLASGQWIKLDDFLNVYNSETKDRFLEAIQKNILTQLETEVTNQHDTRLISKVNINIDNYEQDLIYGTLYWQDRDGKEDEVFEPIQSNLSYLSNVESKYNAVLFILDIKNVYNAANFVALFKKHCVNEGIYGIKVFLDWNKLFFVFPHDTFGVNRATYAASLITEWSKIYIKLYSKIFLLDNSFFSGMNIKSMQIFIDYLKINYKPEKNYEPFKPNNNILDSYEYKDFVTVYKNISDWTNNLDLQTKKISVRNLQGQKSEMKEFIVPNQFNALGCVDNETLNQLDIYRQMFVNIYTQLKKLKPSHSALTLKDYIFNAIDFKKIAEAAKTYESFLQIIEFTSFKSINKIKDNVAKHPRTKYLFGLKINEINEDILAMIDPWVKIVLIDETLANRLNEPEILLYMNTLFEKSSVYNIKVIFDRLDYKSYRKVLYKHTHNILYTY</sequence>
<accession>A0ABY2Z4Y2</accession>
<evidence type="ECO:0000256" key="1">
    <source>
        <dbReference type="SAM" id="Phobius"/>
    </source>
</evidence>
<dbReference type="RefSeq" id="WP_140914818.1">
    <property type="nucleotide sequence ID" value="NZ_VHHP01000004.1"/>
</dbReference>